<keyword evidence="1" id="KW-0732">Signal</keyword>
<keyword evidence="3" id="KW-1185">Reference proteome</keyword>
<name>A0A370DBC0_9GAMM</name>
<evidence type="ECO:0008006" key="4">
    <source>
        <dbReference type="Google" id="ProtNLM"/>
    </source>
</evidence>
<gene>
    <name evidence="2" type="ORF">DIZ80_15460</name>
</gene>
<evidence type="ECO:0000313" key="2">
    <source>
        <dbReference type="EMBL" id="RDH81476.1"/>
    </source>
</evidence>
<proteinExistence type="predicted"/>
<sequence>MKFKQNLLLIITTFFMLMSVESQAGRQGISFYYGLGLGAVAPTDFDVSATGDLMFGIEEDGWALELIGYGSVEAGSNNSAVDYSVSGNHIGLAYRTIEKDGQWYKFKVSGTDMDFDLSNTTTDTVTSGNSYTFGWGMRMNREARLEIDYSYYKSDDLADAVHMATVRYFWGGSEYQGSSY</sequence>
<dbReference type="Proteomes" id="UP000254266">
    <property type="component" value="Unassembled WGS sequence"/>
</dbReference>
<organism evidence="2 3">
    <name type="scientific">endosymbiont of Galathealinum brachiosum</name>
    <dbReference type="NCBI Taxonomy" id="2200906"/>
    <lineage>
        <taxon>Bacteria</taxon>
        <taxon>Pseudomonadati</taxon>
        <taxon>Pseudomonadota</taxon>
        <taxon>Gammaproteobacteria</taxon>
        <taxon>sulfur-oxidizing symbionts</taxon>
    </lineage>
</organism>
<feature type="signal peptide" evidence="1">
    <location>
        <begin position="1"/>
        <end position="24"/>
    </location>
</feature>
<reference evidence="2 3" key="1">
    <citation type="journal article" date="2018" name="ISME J.">
        <title>Endosymbiont genomes yield clues of tubeworm success.</title>
        <authorList>
            <person name="Li Y."/>
            <person name="Liles M.R."/>
            <person name="Halanych K.M."/>
        </authorList>
    </citation>
    <scope>NUCLEOTIDE SEQUENCE [LARGE SCALE GENOMIC DNA]</scope>
    <source>
        <strain evidence="2">A1464</strain>
    </source>
</reference>
<evidence type="ECO:0000313" key="3">
    <source>
        <dbReference type="Proteomes" id="UP000254266"/>
    </source>
</evidence>
<accession>A0A370DBC0</accession>
<comment type="caution">
    <text evidence="2">The sequence shown here is derived from an EMBL/GenBank/DDBJ whole genome shotgun (WGS) entry which is preliminary data.</text>
</comment>
<dbReference type="EMBL" id="QFXC01000013">
    <property type="protein sequence ID" value="RDH81476.1"/>
    <property type="molecule type" value="Genomic_DNA"/>
</dbReference>
<dbReference type="AlphaFoldDB" id="A0A370DBC0"/>
<protein>
    <recommendedName>
        <fullName evidence="4">Outer membrane protein beta-barrel domain-containing protein</fullName>
    </recommendedName>
</protein>
<evidence type="ECO:0000256" key="1">
    <source>
        <dbReference type="SAM" id="SignalP"/>
    </source>
</evidence>
<feature type="chain" id="PRO_5016984663" description="Outer membrane protein beta-barrel domain-containing protein" evidence="1">
    <location>
        <begin position="25"/>
        <end position="180"/>
    </location>
</feature>